<name>A0A9W6ETV2_9FLAO</name>
<accession>A0A9W6ETV2</accession>
<sequence>MAEINMNEVDVYPLFEDCDETSNKQLQKICFEDHLRTLFNDLLAAHKFTVEEDINDTIYLYFVVDNTGKIQYRRTEKNSKLNLLLPNIDSLLEAQTKELPTIYPAQKQGIKVASKCKLPIIINSH</sequence>
<dbReference type="Proteomes" id="UP001143545">
    <property type="component" value="Unassembled WGS sequence"/>
</dbReference>
<proteinExistence type="predicted"/>
<keyword evidence="2" id="KW-1185">Reference proteome</keyword>
<protein>
    <submittedName>
        <fullName evidence="1">Uncharacterized protein</fullName>
    </submittedName>
</protein>
<gene>
    <name evidence="1" type="ORF">NBRC110019_16500</name>
</gene>
<evidence type="ECO:0000313" key="1">
    <source>
        <dbReference type="EMBL" id="GLB52610.1"/>
    </source>
</evidence>
<evidence type="ECO:0000313" key="2">
    <source>
        <dbReference type="Proteomes" id="UP001143545"/>
    </source>
</evidence>
<dbReference type="AlphaFoldDB" id="A0A9W6ETV2"/>
<dbReference type="EMBL" id="BRVP01000010">
    <property type="protein sequence ID" value="GLB52610.1"/>
    <property type="molecule type" value="Genomic_DNA"/>
</dbReference>
<comment type="caution">
    <text evidence="1">The sequence shown here is derived from an EMBL/GenBank/DDBJ whole genome shotgun (WGS) entry which is preliminary data.</text>
</comment>
<reference evidence="1" key="1">
    <citation type="submission" date="2022-07" db="EMBL/GenBank/DDBJ databases">
        <title>Taxonomy of Novel Oxalotrophic and Methylotrophic Bacteria.</title>
        <authorList>
            <person name="Sahin N."/>
            <person name="Tani A."/>
        </authorList>
    </citation>
    <scope>NUCLEOTIDE SEQUENCE</scope>
    <source>
        <strain evidence="1">AM327</strain>
    </source>
</reference>
<organism evidence="1 2">
    <name type="scientific">Neptunitalea chrysea</name>
    <dbReference type="NCBI Taxonomy" id="1647581"/>
    <lineage>
        <taxon>Bacteria</taxon>
        <taxon>Pseudomonadati</taxon>
        <taxon>Bacteroidota</taxon>
        <taxon>Flavobacteriia</taxon>
        <taxon>Flavobacteriales</taxon>
        <taxon>Flavobacteriaceae</taxon>
        <taxon>Neptunitalea</taxon>
    </lineage>
</organism>